<organism evidence="1 2">
    <name type="scientific">Lentisphaera araneosa HTCC2155</name>
    <dbReference type="NCBI Taxonomy" id="313628"/>
    <lineage>
        <taxon>Bacteria</taxon>
        <taxon>Pseudomonadati</taxon>
        <taxon>Lentisphaerota</taxon>
        <taxon>Lentisphaeria</taxon>
        <taxon>Lentisphaerales</taxon>
        <taxon>Lentisphaeraceae</taxon>
        <taxon>Lentisphaera</taxon>
    </lineage>
</organism>
<evidence type="ECO:0000313" key="1">
    <source>
        <dbReference type="EMBL" id="EDM28703.1"/>
    </source>
</evidence>
<name>A6DI49_9BACT</name>
<sequence>MHDNYDKEKKNDLIAKIYYQLIKFKTKLILYVLFKTKSNGFLIN</sequence>
<accession>A6DI49</accession>
<proteinExistence type="predicted"/>
<reference evidence="1 2" key="1">
    <citation type="journal article" date="2010" name="J. Bacteriol.">
        <title>Genome sequence of Lentisphaera araneosa HTCC2155T, the type species of the order Lentisphaerales in the phylum Lentisphaerae.</title>
        <authorList>
            <person name="Thrash J.C."/>
            <person name="Cho J.C."/>
            <person name="Vergin K.L."/>
            <person name="Morris R.M."/>
            <person name="Giovannoni S.J."/>
        </authorList>
    </citation>
    <scope>NUCLEOTIDE SEQUENCE [LARGE SCALE GENOMIC DNA]</scope>
    <source>
        <strain evidence="1 2">HTCC2155</strain>
    </source>
</reference>
<keyword evidence="2" id="KW-1185">Reference proteome</keyword>
<dbReference type="AlphaFoldDB" id="A6DI49"/>
<dbReference type="Proteomes" id="UP000004947">
    <property type="component" value="Unassembled WGS sequence"/>
</dbReference>
<protein>
    <submittedName>
        <fullName evidence="1">Uncharacterized protein</fullName>
    </submittedName>
</protein>
<dbReference type="EMBL" id="ABCK01000004">
    <property type="protein sequence ID" value="EDM28703.1"/>
    <property type="molecule type" value="Genomic_DNA"/>
</dbReference>
<gene>
    <name evidence="1" type="ORF">LNTAR_09039</name>
</gene>
<evidence type="ECO:0000313" key="2">
    <source>
        <dbReference type="Proteomes" id="UP000004947"/>
    </source>
</evidence>
<comment type="caution">
    <text evidence="1">The sequence shown here is derived from an EMBL/GenBank/DDBJ whole genome shotgun (WGS) entry which is preliminary data.</text>
</comment>